<dbReference type="InterPro" id="IPR025110">
    <property type="entry name" value="AMP-bd_C"/>
</dbReference>
<dbReference type="CDD" id="cd04433">
    <property type="entry name" value="AFD_class_I"/>
    <property type="match status" value="1"/>
</dbReference>
<dbReference type="InterPro" id="IPR042099">
    <property type="entry name" value="ANL_N_sf"/>
</dbReference>
<proteinExistence type="inferred from homology"/>
<feature type="domain" description="AMP-binding enzyme C-terminal" evidence="4">
    <location>
        <begin position="418"/>
        <end position="493"/>
    </location>
</feature>
<dbReference type="PANTHER" id="PTHR43201:SF5">
    <property type="entry name" value="MEDIUM-CHAIN ACYL-COA LIGASE ACSF2, MITOCHONDRIAL"/>
    <property type="match status" value="1"/>
</dbReference>
<evidence type="ECO:0000259" key="3">
    <source>
        <dbReference type="Pfam" id="PF00501"/>
    </source>
</evidence>
<comment type="similarity">
    <text evidence="1">Belongs to the ATP-dependent AMP-binding enzyme family.</text>
</comment>
<dbReference type="InterPro" id="IPR045851">
    <property type="entry name" value="AMP-bd_C_sf"/>
</dbReference>
<gene>
    <name evidence="5" type="ORF">ACG33_03625</name>
</gene>
<evidence type="ECO:0000313" key="5">
    <source>
        <dbReference type="EMBL" id="AMN46209.1"/>
    </source>
</evidence>
<dbReference type="STRING" id="465721.ACG33_03625"/>
<dbReference type="SUPFAM" id="SSF56801">
    <property type="entry name" value="Acetyl-CoA synthetase-like"/>
    <property type="match status" value="1"/>
</dbReference>
<evidence type="ECO:0000259" key="4">
    <source>
        <dbReference type="Pfam" id="PF13193"/>
    </source>
</evidence>
<dbReference type="InterPro" id="IPR000873">
    <property type="entry name" value="AMP-dep_synth/lig_dom"/>
</dbReference>
<dbReference type="Proteomes" id="UP000070250">
    <property type="component" value="Chromosome"/>
</dbReference>
<dbReference type="GO" id="GO:0031956">
    <property type="term" value="F:medium-chain fatty acid-CoA ligase activity"/>
    <property type="evidence" value="ECO:0007669"/>
    <property type="project" value="TreeGrafter"/>
</dbReference>
<evidence type="ECO:0000313" key="6">
    <source>
        <dbReference type="Proteomes" id="UP000070250"/>
    </source>
</evidence>
<sequence>MSPTQSGVESFFRHIETIWTLDPEARAIEFGGQTFTWGELRSAVTTIDEMLAEAGIGPAAAVGVLLRNRPGMLAALLALLLSDRCIVSLSPFQPEGDLQKELRELRPDAVIADAQDWKDGTVRAAREAGIVGLCLPDGRLGPLQRVGHLGRSESRRGRELAGTALEILTSGTTGKPKRIRIGRATMADAILDGTRSGGQSAAPSLKTTPSVMFAPLMHVSGMFGALLSIYEGRPIVLLEKFSVEQWVAAIKQHRVRFSSLPPTPMSMVLEADVPREDLASLIAVRAGTAPLPPETQRRFEATYGIPVLVQYGATEWMGGLAGWTLEDHRKHIATKLGSVGRARGDVRLRVVDADSGRELPVGEIGVLEVLPRQRLGADASWTRTSDLASLDADGFLYIHGRVDDTIIRGGFKVDTTAVAAVLMQHPGVKDAAVVGLSDERLGQIPVAAVELRQGVAAPTEEELRAHAHQHLSPYQIPVRFKLVAALPRTVSMKISRPDVLALFA</sequence>
<dbReference type="Pfam" id="PF13193">
    <property type="entry name" value="AMP-binding_C"/>
    <property type="match status" value="1"/>
</dbReference>
<evidence type="ECO:0000256" key="2">
    <source>
        <dbReference type="ARBA" id="ARBA00022598"/>
    </source>
</evidence>
<dbReference type="GO" id="GO:0006631">
    <property type="term" value="P:fatty acid metabolic process"/>
    <property type="evidence" value="ECO:0007669"/>
    <property type="project" value="TreeGrafter"/>
</dbReference>
<dbReference type="Gene3D" id="3.30.300.30">
    <property type="match status" value="1"/>
</dbReference>
<dbReference type="PATRIC" id="fig|465721.4.peg.778"/>
<dbReference type="PANTHER" id="PTHR43201">
    <property type="entry name" value="ACYL-COA SYNTHETASE"/>
    <property type="match status" value="1"/>
</dbReference>
<dbReference type="AlphaFoldDB" id="A0A127F9G6"/>
<evidence type="ECO:0000256" key="1">
    <source>
        <dbReference type="ARBA" id="ARBA00006432"/>
    </source>
</evidence>
<dbReference type="EMBL" id="CP011971">
    <property type="protein sequence ID" value="AMN46209.1"/>
    <property type="molecule type" value="Genomic_DNA"/>
</dbReference>
<dbReference type="Pfam" id="PF00501">
    <property type="entry name" value="AMP-binding"/>
    <property type="match status" value="1"/>
</dbReference>
<reference evidence="5 6" key="1">
    <citation type="submission" date="2015-06" db="EMBL/GenBank/DDBJ databases">
        <title>A Comprehensive Approach to Explore the Metabolic and Phylogenetic Diversity of Bacterial Steroid Degradation in the Environment: Testosterone as an Example.</title>
        <authorList>
            <person name="Yang F.-C."/>
            <person name="Chen Y.-L."/>
            <person name="Yu C.-P."/>
            <person name="Tang S.-L."/>
            <person name="Wang P.-H."/>
            <person name="Ismail W."/>
            <person name="Wang C.-H."/>
            <person name="Yang C.-Y."/>
            <person name="Chiang Y.-R."/>
        </authorList>
    </citation>
    <scope>NUCLEOTIDE SEQUENCE [LARGE SCALE GENOMIC DNA]</scope>
    <source>
        <strain evidence="5 6">DSM 18526</strain>
    </source>
</reference>
<feature type="domain" description="AMP-dependent synthetase/ligase" evidence="3">
    <location>
        <begin position="22"/>
        <end position="367"/>
    </location>
</feature>
<organism evidence="5 6">
    <name type="scientific">Steroidobacter denitrificans</name>
    <dbReference type="NCBI Taxonomy" id="465721"/>
    <lineage>
        <taxon>Bacteria</taxon>
        <taxon>Pseudomonadati</taxon>
        <taxon>Pseudomonadota</taxon>
        <taxon>Gammaproteobacteria</taxon>
        <taxon>Steroidobacterales</taxon>
        <taxon>Steroidobacteraceae</taxon>
        <taxon>Steroidobacter</taxon>
    </lineage>
</organism>
<accession>A0A127F9G6</accession>
<protein>
    <recommendedName>
        <fullName evidence="7">AMP-dependent synthetase</fullName>
    </recommendedName>
</protein>
<keyword evidence="6" id="KW-1185">Reference proteome</keyword>
<name>A0A127F9G6_STEDE</name>
<keyword evidence="2" id="KW-0436">Ligase</keyword>
<evidence type="ECO:0008006" key="7">
    <source>
        <dbReference type="Google" id="ProtNLM"/>
    </source>
</evidence>
<dbReference type="Gene3D" id="3.40.50.12780">
    <property type="entry name" value="N-terminal domain of ligase-like"/>
    <property type="match status" value="1"/>
</dbReference>
<dbReference type="KEGG" id="sdf:ACG33_03625"/>